<evidence type="ECO:0000256" key="2">
    <source>
        <dbReference type="SAM" id="SignalP"/>
    </source>
</evidence>
<name>A0A9D2HI73_9FIRM</name>
<reference evidence="3" key="2">
    <citation type="submission" date="2021-04" db="EMBL/GenBank/DDBJ databases">
        <authorList>
            <person name="Gilroy R."/>
        </authorList>
    </citation>
    <scope>NUCLEOTIDE SEQUENCE</scope>
    <source>
        <strain evidence="3">CHK178-16964</strain>
    </source>
</reference>
<evidence type="ECO:0000313" key="4">
    <source>
        <dbReference type="Proteomes" id="UP000823900"/>
    </source>
</evidence>
<sequence length="454" mass="50192">MVRKRLLTYVTALACAAAITACGGQGGAAEETNSVQTEAASETAAGGESEAAENESEAAEEGAEAAESEAMPVAEYNQKYLTVYFDAALEGDITKDSFNESLQKIAGEEAAAAEEDSYLSMVKAAVTTAEYEELALSYPEDKVQERLDVYGVDLEDSQYAQSLACALDVSLITEDEAKKAAAGEAMTADEANELLMAVADARGEARNYLGSSDDPDIYGKIDNAWESFVIFDDEALTDIGRQAVEQQITTGYGIKSDAYSANFLPELTLQYGHSDIKHAHQLIGLLNSEDIRANVQLEPKISIYQYLLDWGPIPEATPTYEVKQFGDLYLVYAVEYDMQLEFENEEELLRFDSVIEKYAKKYAENADAEGLIYGSWWQPLYSSVRSDLPSDRYHEIYDCVVRNGIYSIHPFCLPEDKDEVVEKLNALNPDCQVEPVKRYCNTAFYNYLGGTDYQ</sequence>
<dbReference type="EMBL" id="DWZA01000060">
    <property type="protein sequence ID" value="HJA71322.1"/>
    <property type="molecule type" value="Genomic_DNA"/>
</dbReference>
<dbReference type="AlphaFoldDB" id="A0A9D2HI73"/>
<gene>
    <name evidence="3" type="ORF">IAA07_07030</name>
</gene>
<accession>A0A9D2HI73</accession>
<feature type="chain" id="PRO_5038995315" evidence="2">
    <location>
        <begin position="24"/>
        <end position="454"/>
    </location>
</feature>
<feature type="compositionally biased region" description="Low complexity" evidence="1">
    <location>
        <begin position="38"/>
        <end position="49"/>
    </location>
</feature>
<protein>
    <submittedName>
        <fullName evidence="3">Uncharacterized protein</fullName>
    </submittedName>
</protein>
<feature type="region of interest" description="Disordered" evidence="1">
    <location>
        <begin position="38"/>
        <end position="69"/>
    </location>
</feature>
<dbReference type="Proteomes" id="UP000823900">
    <property type="component" value="Unassembled WGS sequence"/>
</dbReference>
<evidence type="ECO:0000313" key="3">
    <source>
        <dbReference type="EMBL" id="HJA71322.1"/>
    </source>
</evidence>
<evidence type="ECO:0000256" key="1">
    <source>
        <dbReference type="SAM" id="MobiDB-lite"/>
    </source>
</evidence>
<proteinExistence type="predicted"/>
<comment type="caution">
    <text evidence="3">The sequence shown here is derived from an EMBL/GenBank/DDBJ whole genome shotgun (WGS) entry which is preliminary data.</text>
</comment>
<keyword evidence="2" id="KW-0732">Signal</keyword>
<reference evidence="3" key="1">
    <citation type="journal article" date="2021" name="PeerJ">
        <title>Extensive microbial diversity within the chicken gut microbiome revealed by metagenomics and culture.</title>
        <authorList>
            <person name="Gilroy R."/>
            <person name="Ravi A."/>
            <person name="Getino M."/>
            <person name="Pursley I."/>
            <person name="Horton D.L."/>
            <person name="Alikhan N.F."/>
            <person name="Baker D."/>
            <person name="Gharbi K."/>
            <person name="Hall N."/>
            <person name="Watson M."/>
            <person name="Adriaenssens E.M."/>
            <person name="Foster-Nyarko E."/>
            <person name="Jarju S."/>
            <person name="Secka A."/>
            <person name="Antonio M."/>
            <person name="Oren A."/>
            <person name="Chaudhuri R.R."/>
            <person name="La Ragione R."/>
            <person name="Hildebrand F."/>
            <person name="Pallen M.J."/>
        </authorList>
    </citation>
    <scope>NUCLEOTIDE SEQUENCE</scope>
    <source>
        <strain evidence="3">CHK178-16964</strain>
    </source>
</reference>
<feature type="compositionally biased region" description="Acidic residues" evidence="1">
    <location>
        <begin position="50"/>
        <end position="67"/>
    </location>
</feature>
<organism evidence="3 4">
    <name type="scientific">Candidatus Lachnoclostridium stercoravium</name>
    <dbReference type="NCBI Taxonomy" id="2838633"/>
    <lineage>
        <taxon>Bacteria</taxon>
        <taxon>Bacillati</taxon>
        <taxon>Bacillota</taxon>
        <taxon>Clostridia</taxon>
        <taxon>Lachnospirales</taxon>
        <taxon>Lachnospiraceae</taxon>
    </lineage>
</organism>
<dbReference type="PROSITE" id="PS51257">
    <property type="entry name" value="PROKAR_LIPOPROTEIN"/>
    <property type="match status" value="1"/>
</dbReference>
<feature type="signal peptide" evidence="2">
    <location>
        <begin position="1"/>
        <end position="23"/>
    </location>
</feature>